<feature type="transmembrane region" description="Helical" evidence="1">
    <location>
        <begin position="105"/>
        <end position="125"/>
    </location>
</feature>
<dbReference type="EMBL" id="CP059733">
    <property type="protein sequence ID" value="WDE07194.1"/>
    <property type="molecule type" value="Genomic_DNA"/>
</dbReference>
<evidence type="ECO:0000256" key="1">
    <source>
        <dbReference type="SAM" id="Phobius"/>
    </source>
</evidence>
<sequence>MAQLYHYLADAVLLLHSLFVVFVVGALVLTLIGGYCRWLWVRNYVFRLVHLFCIAVVVLQAWFGLICPLTTLEMWLRELAGDRQYSGSFIGHWLEYFLYYRAPPWVFILIYSLFAALVIFTWVYLPPQKKLRNN</sequence>
<reference evidence="2 3" key="1">
    <citation type="journal article" date="2015" name="Genome Announc.">
        <title>Draft Genome Sequences of Marine Isolates of Thalassomonas viridans and Thalassomonas actiniarum.</title>
        <authorList>
            <person name="Olonade I."/>
            <person name="van Zyl L.J."/>
            <person name="Trindade M."/>
        </authorList>
    </citation>
    <scope>NUCLEOTIDE SEQUENCE [LARGE SCALE GENOMIC DNA]</scope>
    <source>
        <strain evidence="2 3">XOM25</strain>
    </source>
</reference>
<evidence type="ECO:0000313" key="2">
    <source>
        <dbReference type="EMBL" id="WDE07194.1"/>
    </source>
</evidence>
<dbReference type="InterPro" id="IPR021218">
    <property type="entry name" value="DUF2784"/>
</dbReference>
<accession>A0AAE9Z6U5</accession>
<dbReference type="Proteomes" id="UP000032352">
    <property type="component" value="Chromosome"/>
</dbReference>
<reference evidence="2 3" key="2">
    <citation type="journal article" date="2022" name="Mar. Drugs">
        <title>Bioassay-Guided Fractionation Leads to the Detection of Cholic Acid Generated by the Rare Thalassomonas sp.</title>
        <authorList>
            <person name="Pheiffer F."/>
            <person name="Schneider Y.K."/>
            <person name="Hansen E.H."/>
            <person name="Andersen J.H."/>
            <person name="Isaksson J."/>
            <person name="Busche T."/>
            <person name="R C."/>
            <person name="Kalinowski J."/>
            <person name="Zyl L.V."/>
            <person name="Trindade M."/>
        </authorList>
    </citation>
    <scope>NUCLEOTIDE SEQUENCE [LARGE SCALE GENOMIC DNA]</scope>
    <source>
        <strain evidence="2 3">XOM25</strain>
    </source>
</reference>
<name>A0AAE9Z6U5_9GAMM</name>
<keyword evidence="1" id="KW-0472">Membrane</keyword>
<feature type="transmembrane region" description="Helical" evidence="1">
    <location>
        <begin position="44"/>
        <end position="66"/>
    </location>
</feature>
<gene>
    <name evidence="2" type="ORF">SG34_010025</name>
</gene>
<organism evidence="2 3">
    <name type="scientific">Thalassomonas viridans</name>
    <dbReference type="NCBI Taxonomy" id="137584"/>
    <lineage>
        <taxon>Bacteria</taxon>
        <taxon>Pseudomonadati</taxon>
        <taxon>Pseudomonadota</taxon>
        <taxon>Gammaproteobacteria</taxon>
        <taxon>Alteromonadales</taxon>
        <taxon>Colwelliaceae</taxon>
        <taxon>Thalassomonas</taxon>
    </lineage>
</organism>
<dbReference type="Pfam" id="PF10861">
    <property type="entry name" value="DUF2784"/>
    <property type="match status" value="1"/>
</dbReference>
<feature type="transmembrane region" description="Helical" evidence="1">
    <location>
        <begin position="12"/>
        <end position="32"/>
    </location>
</feature>
<proteinExistence type="predicted"/>
<dbReference type="RefSeq" id="WP_044842587.1">
    <property type="nucleotide sequence ID" value="NZ_CP059733.1"/>
</dbReference>
<dbReference type="KEGG" id="tvd:SG34_010025"/>
<dbReference type="AlphaFoldDB" id="A0AAE9Z6U5"/>
<keyword evidence="1" id="KW-0812">Transmembrane</keyword>
<protein>
    <submittedName>
        <fullName evidence="2">DUF2784 domain-containing protein</fullName>
    </submittedName>
</protein>
<evidence type="ECO:0000313" key="3">
    <source>
        <dbReference type="Proteomes" id="UP000032352"/>
    </source>
</evidence>
<keyword evidence="1" id="KW-1133">Transmembrane helix</keyword>
<keyword evidence="3" id="KW-1185">Reference proteome</keyword>